<reference evidence="1" key="2">
    <citation type="journal article" date="2023" name="IMA Fungus">
        <title>Comparative genomic study of the Penicillium genus elucidates a diverse pangenome and 15 lateral gene transfer events.</title>
        <authorList>
            <person name="Petersen C."/>
            <person name="Sorensen T."/>
            <person name="Nielsen M.R."/>
            <person name="Sondergaard T.E."/>
            <person name="Sorensen J.L."/>
            <person name="Fitzpatrick D.A."/>
            <person name="Frisvad J.C."/>
            <person name="Nielsen K.L."/>
        </authorList>
    </citation>
    <scope>NUCLEOTIDE SEQUENCE</scope>
    <source>
        <strain evidence="1">IBT 30069</strain>
    </source>
</reference>
<sequence length="279" mass="32917">MTQNFFGMRYDPRYNALDSIAPTVTRIFWHRRFHSVRRYGLHGDNRLHYGHIPFVHKYDRAFFFDVLIDEYNLRMSLQEQERIERRINSLLPPPESDDHENEEWTWGDDEAEADYSDLSPLLRDSSGVVHHGEPKTNQIPVCPKTLHSRVPKSHEKGIKILQQKLEDTKYQHRELTHKLHEAETMLPDLIRQNYEYIRKDPKWYMRNELVKDCADRGGCCGRECGCCALRANHFYTNGVGHCTVECFCCVGFRGFRPSPEEKTDILKRTMTRLKQDTAT</sequence>
<dbReference type="OrthoDB" id="4361421at2759"/>
<name>A0A9W9JSV3_9EURO</name>
<accession>A0A9W9JSV3</accession>
<dbReference type="EMBL" id="JAPQKH010000012">
    <property type="protein sequence ID" value="KAJ5080923.1"/>
    <property type="molecule type" value="Genomic_DNA"/>
</dbReference>
<keyword evidence="2" id="KW-1185">Reference proteome</keyword>
<proteinExistence type="predicted"/>
<dbReference type="Proteomes" id="UP001149165">
    <property type="component" value="Unassembled WGS sequence"/>
</dbReference>
<evidence type="ECO:0000313" key="2">
    <source>
        <dbReference type="Proteomes" id="UP001149165"/>
    </source>
</evidence>
<reference evidence="1" key="1">
    <citation type="submission" date="2022-11" db="EMBL/GenBank/DDBJ databases">
        <authorList>
            <person name="Petersen C."/>
        </authorList>
    </citation>
    <scope>NUCLEOTIDE SEQUENCE</scope>
    <source>
        <strain evidence="1">IBT 30069</strain>
    </source>
</reference>
<protein>
    <submittedName>
        <fullName evidence="1">Uncharacterized protein</fullName>
    </submittedName>
</protein>
<organism evidence="1 2">
    <name type="scientific">Penicillium angulare</name>
    <dbReference type="NCBI Taxonomy" id="116970"/>
    <lineage>
        <taxon>Eukaryota</taxon>
        <taxon>Fungi</taxon>
        <taxon>Dikarya</taxon>
        <taxon>Ascomycota</taxon>
        <taxon>Pezizomycotina</taxon>
        <taxon>Eurotiomycetes</taxon>
        <taxon>Eurotiomycetidae</taxon>
        <taxon>Eurotiales</taxon>
        <taxon>Aspergillaceae</taxon>
        <taxon>Penicillium</taxon>
    </lineage>
</organism>
<comment type="caution">
    <text evidence="1">The sequence shown here is derived from an EMBL/GenBank/DDBJ whole genome shotgun (WGS) entry which is preliminary data.</text>
</comment>
<dbReference type="AlphaFoldDB" id="A0A9W9JSV3"/>
<evidence type="ECO:0000313" key="1">
    <source>
        <dbReference type="EMBL" id="KAJ5080923.1"/>
    </source>
</evidence>
<gene>
    <name evidence="1" type="ORF">N7456_013633</name>
</gene>